<dbReference type="InterPro" id="IPR027417">
    <property type="entry name" value="P-loop_NTPase"/>
</dbReference>
<name>A0A1G9GD11_9LACT</name>
<dbReference type="PANTHER" id="PTHR10285">
    <property type="entry name" value="URIDINE KINASE"/>
    <property type="match status" value="1"/>
</dbReference>
<accession>A0A1G9GD11</accession>
<dbReference type="GO" id="GO:0016301">
    <property type="term" value="F:kinase activity"/>
    <property type="evidence" value="ECO:0007669"/>
    <property type="project" value="InterPro"/>
</dbReference>
<dbReference type="GO" id="GO:0005524">
    <property type="term" value="F:ATP binding"/>
    <property type="evidence" value="ECO:0007669"/>
    <property type="project" value="InterPro"/>
</dbReference>
<evidence type="ECO:0000313" key="2">
    <source>
        <dbReference type="EMBL" id="SDK98576.1"/>
    </source>
</evidence>
<sequence>MHKKRYTVTGLSVEASYTSEEVTDIFQPLLQNLLTIRAEKGDRVIVYLAAPPGAGKTTLSLFLEDLYKEIDTPYTFQSVSMDGFHHYNHYLDSHMVNRNNQTELLRRFKGIPESFDVNLLKETIQKLQNQKHVYWPTYDRLLHDVSDKKLKVEADIILIEGNYLLLDKPVWNKLKALSDYTIAIKTPLSELEKRLIDRKQKGGATLAEAKKHVKRTDKPNAELVLEHSQPADYNLILNHGKYEKITPQNP</sequence>
<dbReference type="STRING" id="426701.SAMN04488098_11082"/>
<evidence type="ECO:0000259" key="1">
    <source>
        <dbReference type="Pfam" id="PF00485"/>
    </source>
</evidence>
<organism evidence="2 3">
    <name type="scientific">Alkalibacterium thalassium</name>
    <dbReference type="NCBI Taxonomy" id="426701"/>
    <lineage>
        <taxon>Bacteria</taxon>
        <taxon>Bacillati</taxon>
        <taxon>Bacillota</taxon>
        <taxon>Bacilli</taxon>
        <taxon>Lactobacillales</taxon>
        <taxon>Carnobacteriaceae</taxon>
        <taxon>Alkalibacterium</taxon>
    </lineage>
</organism>
<dbReference type="Pfam" id="PF00485">
    <property type="entry name" value="PRK"/>
    <property type="match status" value="1"/>
</dbReference>
<feature type="domain" description="Phosphoribulokinase/uridine kinase" evidence="1">
    <location>
        <begin position="46"/>
        <end position="214"/>
    </location>
</feature>
<dbReference type="Proteomes" id="UP000199433">
    <property type="component" value="Unassembled WGS sequence"/>
</dbReference>
<dbReference type="NCBIfam" id="NF006745">
    <property type="entry name" value="PRK09270.1-4"/>
    <property type="match status" value="1"/>
</dbReference>
<dbReference type="SUPFAM" id="SSF52540">
    <property type="entry name" value="P-loop containing nucleoside triphosphate hydrolases"/>
    <property type="match status" value="1"/>
</dbReference>
<dbReference type="InterPro" id="IPR006083">
    <property type="entry name" value="PRK/URK"/>
</dbReference>
<evidence type="ECO:0000313" key="3">
    <source>
        <dbReference type="Proteomes" id="UP000199433"/>
    </source>
</evidence>
<keyword evidence="3" id="KW-1185">Reference proteome</keyword>
<proteinExistence type="predicted"/>
<dbReference type="EMBL" id="FNFK01000108">
    <property type="protein sequence ID" value="SDK98576.1"/>
    <property type="molecule type" value="Genomic_DNA"/>
</dbReference>
<dbReference type="AlphaFoldDB" id="A0A1G9GD11"/>
<gene>
    <name evidence="2" type="ORF">SAMN04488098_11082</name>
</gene>
<reference evidence="3" key="1">
    <citation type="submission" date="2016-10" db="EMBL/GenBank/DDBJ databases">
        <authorList>
            <person name="Varghese N."/>
            <person name="Submissions S."/>
        </authorList>
    </citation>
    <scope>NUCLEOTIDE SEQUENCE [LARGE SCALE GENOMIC DNA]</scope>
    <source>
        <strain evidence="3">DSM 19181</strain>
    </source>
</reference>
<dbReference type="Gene3D" id="3.40.50.300">
    <property type="entry name" value="P-loop containing nucleotide triphosphate hydrolases"/>
    <property type="match status" value="1"/>
</dbReference>
<protein>
    <recommendedName>
        <fullName evidence="1">Phosphoribulokinase/uridine kinase domain-containing protein</fullName>
    </recommendedName>
</protein>
<dbReference type="RefSeq" id="WP_176759714.1">
    <property type="nucleotide sequence ID" value="NZ_FNFK01000108.1"/>
</dbReference>